<evidence type="ECO:0000256" key="1">
    <source>
        <dbReference type="ARBA" id="ARBA00006754"/>
    </source>
</evidence>
<dbReference type="EMBL" id="CP104064">
    <property type="protein sequence ID" value="WAH37144.1"/>
    <property type="molecule type" value="Genomic_DNA"/>
</dbReference>
<proteinExistence type="inferred from homology"/>
<evidence type="ECO:0000313" key="4">
    <source>
        <dbReference type="Proteomes" id="UP001164803"/>
    </source>
</evidence>
<dbReference type="SUPFAM" id="SSF55781">
    <property type="entry name" value="GAF domain-like"/>
    <property type="match status" value="1"/>
</dbReference>
<dbReference type="Pfam" id="PF17853">
    <property type="entry name" value="GGDEF_2"/>
    <property type="match status" value="1"/>
</dbReference>
<organism evidence="3 4">
    <name type="scientific">Alicyclobacillus dauci</name>
    <dbReference type="NCBI Taxonomy" id="1475485"/>
    <lineage>
        <taxon>Bacteria</taxon>
        <taxon>Bacillati</taxon>
        <taxon>Bacillota</taxon>
        <taxon>Bacilli</taxon>
        <taxon>Bacillales</taxon>
        <taxon>Alicyclobacillaceae</taxon>
        <taxon>Alicyclobacillus</taxon>
    </lineage>
</organism>
<keyword evidence="4" id="KW-1185">Reference proteome</keyword>
<dbReference type="Gene3D" id="3.30.450.40">
    <property type="match status" value="2"/>
</dbReference>
<dbReference type="InterPro" id="IPR051448">
    <property type="entry name" value="CdaR-like_regulators"/>
</dbReference>
<accession>A0ABY6Z2L5</accession>
<comment type="similarity">
    <text evidence="1">Belongs to the CdaR family.</text>
</comment>
<dbReference type="Pfam" id="PF13556">
    <property type="entry name" value="HTH_30"/>
    <property type="match status" value="1"/>
</dbReference>
<evidence type="ECO:0000259" key="2">
    <source>
        <dbReference type="SMART" id="SM00065"/>
    </source>
</evidence>
<dbReference type="InterPro" id="IPR029016">
    <property type="entry name" value="GAF-like_dom_sf"/>
</dbReference>
<dbReference type="InterPro" id="IPR025736">
    <property type="entry name" value="PucR_C-HTH_dom"/>
</dbReference>
<reference evidence="3" key="1">
    <citation type="submission" date="2022-08" db="EMBL/GenBank/DDBJ databases">
        <title>Alicyclobacillus dauci DSM2870, complete genome.</title>
        <authorList>
            <person name="Wang Q."/>
            <person name="Cai R."/>
            <person name="Wang Z."/>
        </authorList>
    </citation>
    <scope>NUCLEOTIDE SEQUENCE</scope>
    <source>
        <strain evidence="3">DSM 28700</strain>
    </source>
</reference>
<dbReference type="Gene3D" id="1.10.10.2840">
    <property type="entry name" value="PucR C-terminal helix-turn-helix domain"/>
    <property type="match status" value="1"/>
</dbReference>
<dbReference type="PANTHER" id="PTHR33744">
    <property type="entry name" value="CARBOHYDRATE DIACID REGULATOR"/>
    <property type="match status" value="1"/>
</dbReference>
<dbReference type="InterPro" id="IPR041522">
    <property type="entry name" value="CdaR_GGDEF"/>
</dbReference>
<dbReference type="PANTHER" id="PTHR33744:SF1">
    <property type="entry name" value="DNA-BINDING TRANSCRIPTIONAL ACTIVATOR ADER"/>
    <property type="match status" value="1"/>
</dbReference>
<protein>
    <submittedName>
        <fullName evidence="3">GAF domain-containing protein</fullName>
    </submittedName>
</protein>
<dbReference type="Pfam" id="PF13185">
    <property type="entry name" value="GAF_2"/>
    <property type="match status" value="1"/>
</dbReference>
<name>A0ABY6Z2L5_9BACL</name>
<dbReference type="InterPro" id="IPR042070">
    <property type="entry name" value="PucR_C-HTH_sf"/>
</dbReference>
<dbReference type="RefSeq" id="WP_268044589.1">
    <property type="nucleotide sequence ID" value="NZ_CP104064.1"/>
</dbReference>
<dbReference type="Proteomes" id="UP001164803">
    <property type="component" value="Chromosome"/>
</dbReference>
<dbReference type="SMART" id="SM00065">
    <property type="entry name" value="GAF"/>
    <property type="match status" value="1"/>
</dbReference>
<gene>
    <name evidence="3" type="ORF">NZD86_00755</name>
</gene>
<sequence length="632" mass="71356">MATDQNDVLFRELHNRLRQTELLVECAEYFTSSLKFEEVMTRILNRTLEVIPAADAGVLFIYDNEANKLRATACSGFHWDSMRHIALSPGESMTGLTFQQGVAQIFENPNDVIYGSMSEENQAFYAQSLVPIKNIAGPNFIVRGVICAPLVIKGKCIGVMTLDNFTADSFTADDLRLVRAISNQAAIAVENAGLYQEEISRSSRFQHLSQVIQRQYDELTRINQAHERLMKQVLNGGSIEDIGSMIYSILENPIVVYDDLLTVLTEHVPEHVSFPFQSPELIIQLQAILQSEQPRRVGIEGSNGTVSSVMLFPIVTGHETLGILCVVESTHRLNEQDVVLAEQCNLVLALDFMQRQSVFEAEQRFKGGFLEELITEENVGVLKQRAQILGLTDKDTYTFMVVEVAGTETEDNRIYRRIHRSIEQIAVTSNPSSLVITKLNTIVIVNAMPKDLDSDVVLRRSRKLGERLIEVLSTSYPTIDCAIGIGRACTDIGDLLQSYEDAKQCVALIKRQRVRNTVRDYKELGAMRFILTQSKEEMLEFVQMLLRPLMVYPQPKRAQLLKTLDAYIRGGRQHKEAAARLGIHPNTLAYRLKSLEDILGYPIQSSSNFDLHFAWKLVDTFNLKDELFEDDL</sequence>
<dbReference type="InterPro" id="IPR003018">
    <property type="entry name" value="GAF"/>
</dbReference>
<evidence type="ECO:0000313" key="3">
    <source>
        <dbReference type="EMBL" id="WAH37144.1"/>
    </source>
</evidence>
<feature type="domain" description="GAF" evidence="2">
    <location>
        <begin position="39"/>
        <end position="199"/>
    </location>
</feature>